<evidence type="ECO:0000313" key="3">
    <source>
        <dbReference type="Proteomes" id="UP001300502"/>
    </source>
</evidence>
<evidence type="ECO:0008006" key="4">
    <source>
        <dbReference type="Google" id="ProtNLM"/>
    </source>
</evidence>
<gene>
    <name evidence="2" type="ORF">GAYE_SCF07G2888</name>
</gene>
<dbReference type="GO" id="GO:0030008">
    <property type="term" value="C:TRAPP complex"/>
    <property type="evidence" value="ECO:0007669"/>
    <property type="project" value="TreeGrafter"/>
</dbReference>
<evidence type="ECO:0000313" key="2">
    <source>
        <dbReference type="EMBL" id="KAK4524984.1"/>
    </source>
</evidence>
<comment type="similarity">
    <text evidence="1">Belongs to the TRAPP small subunits family. BET3 subfamily.</text>
</comment>
<dbReference type="InterPro" id="IPR037992">
    <property type="entry name" value="TRAPPC6/Trs33"/>
</dbReference>
<reference evidence="2 3" key="1">
    <citation type="submission" date="2022-07" db="EMBL/GenBank/DDBJ databases">
        <title>Genome-wide signatures of adaptation to extreme environments.</title>
        <authorList>
            <person name="Cho C.H."/>
            <person name="Yoon H.S."/>
        </authorList>
    </citation>
    <scope>NUCLEOTIDE SEQUENCE [LARGE SCALE GENOMIC DNA]</scope>
    <source>
        <strain evidence="2 3">108.79 E11</strain>
    </source>
</reference>
<evidence type="ECO:0000256" key="1">
    <source>
        <dbReference type="ARBA" id="ARBA00006218"/>
    </source>
</evidence>
<dbReference type="CDD" id="cd14944">
    <property type="entry name" value="TRAPPC6A_Trs33"/>
    <property type="match status" value="1"/>
</dbReference>
<accession>A0AAV9ICA3</accession>
<organism evidence="2 3">
    <name type="scientific">Galdieria yellowstonensis</name>
    <dbReference type="NCBI Taxonomy" id="3028027"/>
    <lineage>
        <taxon>Eukaryota</taxon>
        <taxon>Rhodophyta</taxon>
        <taxon>Bangiophyceae</taxon>
        <taxon>Galdieriales</taxon>
        <taxon>Galdieriaceae</taxon>
        <taxon>Galdieria</taxon>
    </lineage>
</organism>
<dbReference type="Proteomes" id="UP001300502">
    <property type="component" value="Unassembled WGS sequence"/>
</dbReference>
<dbReference type="PANTHER" id="PTHR12817">
    <property type="entry name" value="TRAFFICKING PROTEIN PARTICLE COMPLEX SUBUNIT 6B"/>
    <property type="match status" value="1"/>
</dbReference>
<dbReference type="Gene3D" id="3.30.1380.20">
    <property type="entry name" value="Trafficking protein particle complex subunit 3"/>
    <property type="match status" value="1"/>
</dbReference>
<dbReference type="AlphaFoldDB" id="A0AAV9ICA3"/>
<keyword evidence="3" id="KW-1185">Reference proteome</keyword>
<dbReference type="InterPro" id="IPR024096">
    <property type="entry name" value="NO_sig/Golgi_transp_ligand-bd"/>
</dbReference>
<dbReference type="PANTHER" id="PTHR12817:SF0">
    <property type="entry name" value="GEO08327P1"/>
    <property type="match status" value="1"/>
</dbReference>
<proteinExistence type="inferred from homology"/>
<dbReference type="EMBL" id="JANCYU010000027">
    <property type="protein sequence ID" value="KAK4524984.1"/>
    <property type="molecule type" value="Genomic_DNA"/>
</dbReference>
<protein>
    <recommendedName>
        <fullName evidence="4">Trafficking protein particle complex subunit 6B</fullName>
    </recommendedName>
</protein>
<dbReference type="Pfam" id="PF04051">
    <property type="entry name" value="TRAPP"/>
    <property type="match status" value="1"/>
</dbReference>
<dbReference type="GO" id="GO:0005801">
    <property type="term" value="C:cis-Golgi network"/>
    <property type="evidence" value="ECO:0007669"/>
    <property type="project" value="TreeGrafter"/>
</dbReference>
<comment type="caution">
    <text evidence="2">The sequence shown here is derived from an EMBL/GenBank/DDBJ whole genome shotgun (WGS) entry which is preliminary data.</text>
</comment>
<dbReference type="SUPFAM" id="SSF111126">
    <property type="entry name" value="Ligand-binding domain in the NO signalling and Golgi transport"/>
    <property type="match status" value="1"/>
</dbReference>
<name>A0AAV9ICA3_9RHOD</name>
<dbReference type="GO" id="GO:0005802">
    <property type="term" value="C:trans-Golgi network"/>
    <property type="evidence" value="ECO:0007669"/>
    <property type="project" value="TreeGrafter"/>
</dbReference>
<dbReference type="InterPro" id="IPR007194">
    <property type="entry name" value="TRAPP_component"/>
</dbReference>
<dbReference type="GO" id="GO:0006888">
    <property type="term" value="P:endoplasmic reticulum to Golgi vesicle-mediated transport"/>
    <property type="evidence" value="ECO:0007669"/>
    <property type="project" value="TreeGrafter"/>
</dbReference>
<sequence length="177" mass="20170">MAQEKGDALVAEETFDFLVMIIVDYFLHSKEISNKASLKEDLVTKRKLERLESLGRDIGRRWLEKLAQDTPHLSTELDKVKFICKEFWTATFQKQIDNLKTNNKGTYVLSDKIFKRLVHVSETPDSVGQIEDYMVFPLGMIKGALESLGMNCDVSGDCSNAPSCVFTINVKEEQKEK</sequence>